<evidence type="ECO:0000256" key="1">
    <source>
        <dbReference type="SAM" id="MobiDB-lite"/>
    </source>
</evidence>
<sequence>MKFITPGKLVYWNGKPMLVLELKGFTEAILRSVENGSTSIARVCDLYLSPADETQKHSGKHLIAEDKEWQLALDRFEVIKPLLNNPGRTENDVRQIAKSQGKGTTTVYRWLKRFEETGLVSSLLRQPREDKGNNKLSNEVEELINVQIESVYLKQERPSVLKLYRIIKAECMEADLPVPHKNTVYARVRKIEEKELVRKRIGPKSAKQQFQPVTGKFPGADYPNAVVQMDHTPVDLIIVDEEHRLPIGRPYLTIAIDVATKMISGFKVTLDPPSASSVGLCCAHAIVPKENWLAKRDIDAEWPIYGKMEKIHVDNGKDFHSNMLKRACQQHNIILEYRPKGQPNYGPHVERAFRTFMQEVQDIPGTTFSSVKDKLDYDSEGNACMTLSELEQWFTVFVVYCYHHRPHKGINDIPPIKLYTEAIFGDKDKPGIGLPAPIEDEETLRLDFTPYIERTVQRQGVVIDKIHYYSDVLRKWIEAKDPTDPSKKRKFIFARDPRDISVVYFFDPDTLKYVSIPYLHTSHPTISLWELKAVVKSLKEKEHYAVDEDAIFKGIQKMRQIEGEAIEKTRLAKQQRASEKRKRRMSERRNNWTVEHTTPLPSPPNEPIDDEVDDIEPFSDVEFS</sequence>
<proteinExistence type="predicted"/>
<evidence type="ECO:0000313" key="3">
    <source>
        <dbReference type="EMBL" id="KAF7788543.1"/>
    </source>
</evidence>
<feature type="domain" description="Integrase catalytic" evidence="2">
    <location>
        <begin position="219"/>
        <end position="423"/>
    </location>
</feature>
<dbReference type="InterPro" id="IPR015378">
    <property type="entry name" value="Transposase-like_Mu_C"/>
</dbReference>
<evidence type="ECO:0000313" key="4">
    <source>
        <dbReference type="Proteomes" id="UP000016480"/>
    </source>
</evidence>
<dbReference type="InterPro" id="IPR036397">
    <property type="entry name" value="RNaseH_sf"/>
</dbReference>
<dbReference type="Gene3D" id="1.10.10.60">
    <property type="entry name" value="Homeodomain-like"/>
    <property type="match status" value="1"/>
</dbReference>
<dbReference type="RefSeq" id="WP_010386690.1">
    <property type="nucleotide sequence ID" value="NZ_AHCD03000020.1"/>
</dbReference>
<reference evidence="3 4" key="1">
    <citation type="journal article" date="2012" name="J. Bacteriol.">
        <title>Genome sequence of the cycloprodigiosin-producing bacterial strain Pseudoalteromonas rubra ATCC 29570(T).</title>
        <authorList>
            <person name="Xie B.B."/>
            <person name="Shu Y.L."/>
            <person name="Qin Q.L."/>
            <person name="Rong J.C."/>
            <person name="Zhang X.Y."/>
            <person name="Chen X.L."/>
            <person name="Zhou B.C."/>
            <person name="Zhang Y.Z."/>
        </authorList>
    </citation>
    <scope>NUCLEOTIDE SEQUENCE [LARGE SCALE GENOMIC DNA]</scope>
    <source>
        <strain evidence="3 4">DSM 6842</strain>
    </source>
</reference>
<dbReference type="Proteomes" id="UP000016480">
    <property type="component" value="Unassembled WGS sequence"/>
</dbReference>
<dbReference type="AlphaFoldDB" id="A0A8T0CCV7"/>
<dbReference type="Pfam" id="PF13551">
    <property type="entry name" value="HTH_29"/>
    <property type="match status" value="1"/>
</dbReference>
<protein>
    <submittedName>
        <fullName evidence="3">Putative transposase</fullName>
    </submittedName>
</protein>
<organism evidence="3 4">
    <name type="scientific">Pseudoalteromonas rubra</name>
    <dbReference type="NCBI Taxonomy" id="43658"/>
    <lineage>
        <taxon>Bacteria</taxon>
        <taxon>Pseudomonadati</taxon>
        <taxon>Pseudomonadota</taxon>
        <taxon>Gammaproteobacteria</taxon>
        <taxon>Alteromonadales</taxon>
        <taxon>Pseudoalteromonadaceae</taxon>
        <taxon>Pseudoalteromonas</taxon>
    </lineage>
</organism>
<dbReference type="SUPFAM" id="SSF46689">
    <property type="entry name" value="Homeodomain-like"/>
    <property type="match status" value="1"/>
</dbReference>
<accession>A0A8T0CCV7</accession>
<dbReference type="EMBL" id="AHCD03000020">
    <property type="protein sequence ID" value="KAF7788543.1"/>
    <property type="molecule type" value="Genomic_DNA"/>
</dbReference>
<dbReference type="GeneID" id="61355701"/>
<dbReference type="SUPFAM" id="SSF53098">
    <property type="entry name" value="Ribonuclease H-like"/>
    <property type="match status" value="1"/>
</dbReference>
<feature type="compositionally biased region" description="Acidic residues" evidence="1">
    <location>
        <begin position="607"/>
        <end position="624"/>
    </location>
</feature>
<dbReference type="InterPro" id="IPR001584">
    <property type="entry name" value="Integrase_cat-core"/>
</dbReference>
<dbReference type="Gene3D" id="3.30.420.10">
    <property type="entry name" value="Ribonuclease H-like superfamily/Ribonuclease H"/>
    <property type="match status" value="1"/>
</dbReference>
<comment type="caution">
    <text evidence="3">The sequence shown here is derived from an EMBL/GenBank/DDBJ whole genome shotgun (WGS) entry which is preliminary data.</text>
</comment>
<dbReference type="InterPro" id="IPR009057">
    <property type="entry name" value="Homeodomain-like_sf"/>
</dbReference>
<dbReference type="GO" id="GO:0015074">
    <property type="term" value="P:DNA integration"/>
    <property type="evidence" value="ECO:0007669"/>
    <property type="project" value="InterPro"/>
</dbReference>
<dbReference type="GO" id="GO:0003676">
    <property type="term" value="F:nucleic acid binding"/>
    <property type="evidence" value="ECO:0007669"/>
    <property type="project" value="InterPro"/>
</dbReference>
<dbReference type="PROSITE" id="PS50994">
    <property type="entry name" value="INTEGRASE"/>
    <property type="match status" value="1"/>
</dbReference>
<dbReference type="Pfam" id="PF09299">
    <property type="entry name" value="Mu-transpos_C"/>
    <property type="match status" value="1"/>
</dbReference>
<feature type="region of interest" description="Disordered" evidence="1">
    <location>
        <begin position="570"/>
        <end position="624"/>
    </location>
</feature>
<name>A0A8T0CCV7_9GAMM</name>
<gene>
    <name evidence="3" type="ORF">PRUB_a1533</name>
</gene>
<evidence type="ECO:0000259" key="2">
    <source>
        <dbReference type="PROSITE" id="PS50994"/>
    </source>
</evidence>
<dbReference type="InterPro" id="IPR012337">
    <property type="entry name" value="RNaseH-like_sf"/>
</dbReference>